<sequence>MRGAGRWGDMPAMRDALRKRKGIVRLRTLYEGEPNCDNHHNGRQSTGNRAGFLRGVHTTTVGDAPGRHPPSLSGYQACFHVTEKFSPPDREDVVAFVVEPETMLIWSGP</sequence>
<keyword evidence="2" id="KW-1185">Reference proteome</keyword>
<dbReference type="AlphaFoldDB" id="A0A1H7W210"/>
<accession>A0A1H7W210</accession>
<dbReference type="EMBL" id="FOAZ01000019">
    <property type="protein sequence ID" value="SEM15047.1"/>
    <property type="molecule type" value="Genomic_DNA"/>
</dbReference>
<gene>
    <name evidence="1" type="ORF">SAMN05414137_119133</name>
</gene>
<name>A0A1H7W210_STRJI</name>
<proteinExistence type="predicted"/>
<reference evidence="2" key="1">
    <citation type="submission" date="2016-10" db="EMBL/GenBank/DDBJ databases">
        <authorList>
            <person name="Varghese N."/>
        </authorList>
    </citation>
    <scope>NUCLEOTIDE SEQUENCE [LARGE SCALE GENOMIC DNA]</scope>
    <source>
        <strain evidence="2">DSM 45096 / BCRC 16803 / CGMCC 4.1857 / CIP 109030 / JCM 12277 / KCTC 19219 / NBRC 100920 / 33214</strain>
    </source>
</reference>
<evidence type="ECO:0000313" key="2">
    <source>
        <dbReference type="Proteomes" id="UP000183015"/>
    </source>
</evidence>
<organism evidence="1 2">
    <name type="scientific">Streptacidiphilus jiangxiensis</name>
    <dbReference type="NCBI Taxonomy" id="235985"/>
    <lineage>
        <taxon>Bacteria</taxon>
        <taxon>Bacillati</taxon>
        <taxon>Actinomycetota</taxon>
        <taxon>Actinomycetes</taxon>
        <taxon>Kitasatosporales</taxon>
        <taxon>Streptomycetaceae</taxon>
        <taxon>Streptacidiphilus</taxon>
    </lineage>
</organism>
<dbReference type="Proteomes" id="UP000183015">
    <property type="component" value="Unassembled WGS sequence"/>
</dbReference>
<protein>
    <submittedName>
        <fullName evidence="1">Uncharacterized protein</fullName>
    </submittedName>
</protein>
<dbReference type="STRING" id="235985.SAMN05414137_119133"/>
<evidence type="ECO:0000313" key="1">
    <source>
        <dbReference type="EMBL" id="SEM15047.1"/>
    </source>
</evidence>